<dbReference type="Pfam" id="PF00141">
    <property type="entry name" value="peroxidase"/>
    <property type="match status" value="1"/>
</dbReference>
<dbReference type="SUPFAM" id="SSF48113">
    <property type="entry name" value="Heme-dependent peroxidases"/>
    <property type="match status" value="1"/>
</dbReference>
<reference evidence="7 8" key="1">
    <citation type="submission" date="2018-05" db="EMBL/GenBank/DDBJ databases">
        <title>Draft genome sequence of Scytalidium lignicola DSM 105466, a ubiquitous saprotrophic fungus.</title>
        <authorList>
            <person name="Buettner E."/>
            <person name="Gebauer A.M."/>
            <person name="Hofrichter M."/>
            <person name="Liers C."/>
            <person name="Kellner H."/>
        </authorList>
    </citation>
    <scope>NUCLEOTIDE SEQUENCE [LARGE SCALE GENOMIC DNA]</scope>
    <source>
        <strain evidence="7 8">DSM 105466</strain>
    </source>
</reference>
<gene>
    <name evidence="7" type="ORF">B7463_g815</name>
</gene>
<evidence type="ECO:0000313" key="8">
    <source>
        <dbReference type="Proteomes" id="UP000258309"/>
    </source>
</evidence>
<keyword evidence="2" id="KW-0408">Iron</keyword>
<evidence type="ECO:0000256" key="1">
    <source>
        <dbReference type="ARBA" id="ARBA00022559"/>
    </source>
</evidence>
<dbReference type="EMBL" id="NCSJ02000007">
    <property type="protein sequence ID" value="RFU35541.1"/>
    <property type="molecule type" value="Genomic_DNA"/>
</dbReference>
<dbReference type="GO" id="GO:0020037">
    <property type="term" value="F:heme binding"/>
    <property type="evidence" value="ECO:0007669"/>
    <property type="project" value="UniProtKB-UniRule"/>
</dbReference>
<dbReference type="GO" id="GO:0046872">
    <property type="term" value="F:metal ion binding"/>
    <property type="evidence" value="ECO:0007669"/>
    <property type="project" value="UniProtKB-UniRule"/>
</dbReference>
<dbReference type="PANTHER" id="PTHR31356:SF53">
    <property type="entry name" value="HEME PEROXIDASE"/>
    <property type="match status" value="1"/>
</dbReference>
<evidence type="ECO:0000313" key="7">
    <source>
        <dbReference type="EMBL" id="RFU35541.1"/>
    </source>
</evidence>
<sequence>MLVLTLFALFSLFHGLNSEPVDANGITLSEKIEALERQILNPTTLVFVVTPCSINSNDNPNRGEQTSAEWVRIVFHDMITANIEGPGLGGIDASIGFESDRPENIGIFINVTLAQSLPVSQFSQFSSVFLSMSDLIAVGLADALATCDPTVRRLPLRVGRIDATQAGPSGVPTPSDTLEFATAAFARAGFNQSEMIQAVACGHSLGGVHHTNFPDIGLFYDPVYDMDADSRVIVPDLGESNNTDGRSPFDSTPAVFDDTGVNEYLSGTGLQGGPLVVGPEATRSDLRIFSSDDNVTISAMASPQSFEDTCFTIFEKMLNTVPSVVTLSDPIVPRPWILRVSQLDLNSSGVVSFSGTITGHSSDPLPATASYTYETAGGSNTGIKTSQIGVPYPVLDNTPIGFGTITDYAFNDTIDSSITSINLESSYSAPINQNIFIIFSQSFRNPVIASVTVKQQYVIRVAILSTLIPAGSVLSAKLWWPAPQAGTVVPKIDNVSATMNFKATIHSYSVYEATISVGDGVTGMPSGTSTFQVTLGTTQASAKVDPSTWSICTNADLTTC</sequence>
<feature type="non-terminal residue" evidence="7">
    <location>
        <position position="1"/>
    </location>
</feature>
<feature type="chain" id="PRO_5017498220" description="Peroxidase" evidence="5">
    <location>
        <begin position="19"/>
        <end position="560"/>
    </location>
</feature>
<feature type="signal peptide" evidence="5">
    <location>
        <begin position="1"/>
        <end position="18"/>
    </location>
</feature>
<dbReference type="InterPro" id="IPR044831">
    <property type="entry name" value="Ccp1-like"/>
</dbReference>
<dbReference type="PROSITE" id="PS50873">
    <property type="entry name" value="PEROXIDASE_4"/>
    <property type="match status" value="1"/>
</dbReference>
<dbReference type="PANTHER" id="PTHR31356">
    <property type="entry name" value="THYLAKOID LUMENAL 29 KDA PROTEIN, CHLOROPLASTIC-RELATED"/>
    <property type="match status" value="1"/>
</dbReference>
<protein>
    <recommendedName>
        <fullName evidence="5">Peroxidase</fullName>
        <ecNumber evidence="5">1.11.1.-</ecNumber>
    </recommendedName>
</protein>
<dbReference type="AlphaFoldDB" id="A0A3E2HR86"/>
<comment type="similarity">
    <text evidence="4">Belongs to the peroxidase family.</text>
</comment>
<keyword evidence="3 5" id="KW-0560">Oxidoreductase</keyword>
<dbReference type="EC" id="1.11.1.-" evidence="5"/>
<name>A0A3E2HR86_SCYLI</name>
<keyword evidence="8" id="KW-1185">Reference proteome</keyword>
<dbReference type="OrthoDB" id="5985073at2759"/>
<keyword evidence="1 5" id="KW-0575">Peroxidase</keyword>
<dbReference type="OMA" id="QSFEDTC"/>
<keyword evidence="2" id="KW-0479">Metal-binding</keyword>
<accession>A0A3E2HR86</accession>
<evidence type="ECO:0000256" key="3">
    <source>
        <dbReference type="ARBA" id="ARBA00023002"/>
    </source>
</evidence>
<dbReference type="GO" id="GO:0034599">
    <property type="term" value="P:cellular response to oxidative stress"/>
    <property type="evidence" value="ECO:0007669"/>
    <property type="project" value="InterPro"/>
</dbReference>
<keyword evidence="5" id="KW-0732">Signal</keyword>
<dbReference type="GO" id="GO:0042744">
    <property type="term" value="P:hydrogen peroxide catabolic process"/>
    <property type="evidence" value="ECO:0007669"/>
    <property type="project" value="TreeGrafter"/>
</dbReference>
<proteinExistence type="inferred from homology"/>
<keyword evidence="2" id="KW-0349">Heme</keyword>
<comment type="caution">
    <text evidence="7">The sequence shown here is derived from an EMBL/GenBank/DDBJ whole genome shotgun (WGS) entry which is preliminary data.</text>
</comment>
<evidence type="ECO:0000256" key="4">
    <source>
        <dbReference type="RuleBase" id="RU004241"/>
    </source>
</evidence>
<dbReference type="GO" id="GO:0004601">
    <property type="term" value="F:peroxidase activity"/>
    <property type="evidence" value="ECO:0007669"/>
    <property type="project" value="UniProtKB-KW"/>
</dbReference>
<feature type="non-terminal residue" evidence="7">
    <location>
        <position position="560"/>
    </location>
</feature>
<dbReference type="Proteomes" id="UP000258309">
    <property type="component" value="Unassembled WGS sequence"/>
</dbReference>
<feature type="domain" description="Plant heme peroxidase family profile" evidence="6">
    <location>
        <begin position="66"/>
        <end position="270"/>
    </location>
</feature>
<dbReference type="InterPro" id="IPR010255">
    <property type="entry name" value="Haem_peroxidase_sf"/>
</dbReference>
<dbReference type="STRING" id="5539.A0A3E2HR86"/>
<evidence type="ECO:0000259" key="6">
    <source>
        <dbReference type="PROSITE" id="PS50873"/>
    </source>
</evidence>
<evidence type="ECO:0000256" key="5">
    <source>
        <dbReference type="RuleBase" id="RU363051"/>
    </source>
</evidence>
<dbReference type="GO" id="GO:0000302">
    <property type="term" value="P:response to reactive oxygen species"/>
    <property type="evidence" value="ECO:0007669"/>
    <property type="project" value="TreeGrafter"/>
</dbReference>
<organism evidence="7 8">
    <name type="scientific">Scytalidium lignicola</name>
    <name type="common">Hyphomycete</name>
    <dbReference type="NCBI Taxonomy" id="5539"/>
    <lineage>
        <taxon>Eukaryota</taxon>
        <taxon>Fungi</taxon>
        <taxon>Dikarya</taxon>
        <taxon>Ascomycota</taxon>
        <taxon>Pezizomycotina</taxon>
        <taxon>Leotiomycetes</taxon>
        <taxon>Leotiomycetes incertae sedis</taxon>
        <taxon>Scytalidium</taxon>
    </lineage>
</organism>
<dbReference type="InterPro" id="IPR002016">
    <property type="entry name" value="Haem_peroxidase"/>
</dbReference>
<dbReference type="Gene3D" id="1.10.520.10">
    <property type="match status" value="1"/>
</dbReference>
<evidence type="ECO:0000256" key="2">
    <source>
        <dbReference type="ARBA" id="ARBA00022617"/>
    </source>
</evidence>